<dbReference type="AlphaFoldDB" id="A0A0R3U072"/>
<dbReference type="WBParaSite" id="HNAJ_0001352101-mRNA-1">
    <property type="protein sequence ID" value="HNAJ_0001352101-mRNA-1"/>
    <property type="gene ID" value="HNAJ_0001352101"/>
</dbReference>
<feature type="chain" id="PRO_5043132167" evidence="1">
    <location>
        <begin position="18"/>
        <end position="70"/>
    </location>
</feature>
<reference evidence="2 3" key="2">
    <citation type="submission" date="2018-11" db="EMBL/GenBank/DDBJ databases">
        <authorList>
            <consortium name="Pathogen Informatics"/>
        </authorList>
    </citation>
    <scope>NUCLEOTIDE SEQUENCE [LARGE SCALE GENOMIC DNA]</scope>
</reference>
<dbReference type="Proteomes" id="UP000278807">
    <property type="component" value="Unassembled WGS sequence"/>
</dbReference>
<keyword evidence="3" id="KW-1185">Reference proteome</keyword>
<evidence type="ECO:0000256" key="1">
    <source>
        <dbReference type="SAM" id="SignalP"/>
    </source>
</evidence>
<proteinExistence type="predicted"/>
<keyword evidence="1" id="KW-0732">Signal</keyword>
<protein>
    <submittedName>
        <fullName evidence="4">Secreted protein</fullName>
    </submittedName>
</protein>
<evidence type="ECO:0000313" key="3">
    <source>
        <dbReference type="Proteomes" id="UP000278807"/>
    </source>
</evidence>
<evidence type="ECO:0000313" key="4">
    <source>
        <dbReference type="WBParaSite" id="HNAJ_0001352101-mRNA-1"/>
    </source>
</evidence>
<organism evidence="4">
    <name type="scientific">Rodentolepis nana</name>
    <name type="common">Dwarf tapeworm</name>
    <name type="synonym">Hymenolepis nana</name>
    <dbReference type="NCBI Taxonomy" id="102285"/>
    <lineage>
        <taxon>Eukaryota</taxon>
        <taxon>Metazoa</taxon>
        <taxon>Spiralia</taxon>
        <taxon>Lophotrochozoa</taxon>
        <taxon>Platyhelminthes</taxon>
        <taxon>Cestoda</taxon>
        <taxon>Eucestoda</taxon>
        <taxon>Cyclophyllidea</taxon>
        <taxon>Hymenolepididae</taxon>
        <taxon>Rodentolepis</taxon>
    </lineage>
</organism>
<sequence>MTWRLLSALIVSSNTVGLKEPGHPPVKHSFHKFSQHECEEDGYETGLPDFVENRHMVSLAVGPILIRHSG</sequence>
<dbReference type="EMBL" id="UZAE01015526">
    <property type="protein sequence ID" value="VDO16105.1"/>
    <property type="molecule type" value="Genomic_DNA"/>
</dbReference>
<gene>
    <name evidence="2" type="ORF">HNAJ_LOCUS13495</name>
</gene>
<reference evidence="4" key="1">
    <citation type="submission" date="2017-02" db="UniProtKB">
        <authorList>
            <consortium name="WormBaseParasite"/>
        </authorList>
    </citation>
    <scope>IDENTIFICATION</scope>
</reference>
<name>A0A0R3U072_RODNA</name>
<feature type="signal peptide" evidence="1">
    <location>
        <begin position="1"/>
        <end position="17"/>
    </location>
</feature>
<accession>A0A0R3U072</accession>
<evidence type="ECO:0000313" key="2">
    <source>
        <dbReference type="EMBL" id="VDO16105.1"/>
    </source>
</evidence>